<gene>
    <name evidence="7" type="ORF">OCBIM_22034331mg</name>
</gene>
<dbReference type="InterPro" id="IPR053231">
    <property type="entry name" value="GPCR_LN-TM7"/>
</dbReference>
<evidence type="ECO:0000256" key="4">
    <source>
        <dbReference type="ARBA" id="ARBA00023136"/>
    </source>
</evidence>
<evidence type="ECO:0000256" key="2">
    <source>
        <dbReference type="ARBA" id="ARBA00022692"/>
    </source>
</evidence>
<dbReference type="AlphaFoldDB" id="A0A0L8GGP7"/>
<reference evidence="7" key="1">
    <citation type="submission" date="2015-07" db="EMBL/GenBank/DDBJ databases">
        <title>MeaNS - Measles Nucleotide Surveillance Program.</title>
        <authorList>
            <person name="Tran T."/>
            <person name="Druce J."/>
        </authorList>
    </citation>
    <scope>NUCLEOTIDE SEQUENCE</scope>
    <source>
        <strain evidence="7">UCB-OBI-ISO-001</strain>
        <tissue evidence="7">Gonad</tissue>
    </source>
</reference>
<protein>
    <recommendedName>
        <fullName evidence="6">G-protein coupled receptors family 2 profile 2 domain-containing protein</fullName>
    </recommendedName>
</protein>
<dbReference type="Pfam" id="PF00002">
    <property type="entry name" value="7tm_2"/>
    <property type="match status" value="1"/>
</dbReference>
<dbReference type="Gene3D" id="1.20.1070.10">
    <property type="entry name" value="Rhodopsin 7-helix transmembrane proteins"/>
    <property type="match status" value="1"/>
</dbReference>
<feature type="domain" description="G-protein coupled receptors family 2 profile 2" evidence="6">
    <location>
        <begin position="114"/>
        <end position="289"/>
    </location>
</feature>
<keyword evidence="4 5" id="KW-0472">Membrane</keyword>
<name>A0A0L8GGP7_OCTBM</name>
<feature type="transmembrane region" description="Helical" evidence="5">
    <location>
        <begin position="266"/>
        <end position="286"/>
    </location>
</feature>
<evidence type="ECO:0000256" key="3">
    <source>
        <dbReference type="ARBA" id="ARBA00022989"/>
    </source>
</evidence>
<dbReference type="OrthoDB" id="6134459at2759"/>
<dbReference type="GO" id="GO:0004930">
    <property type="term" value="F:G protein-coupled receptor activity"/>
    <property type="evidence" value="ECO:0007669"/>
    <property type="project" value="InterPro"/>
</dbReference>
<proteinExistence type="predicted"/>
<evidence type="ECO:0000313" key="7">
    <source>
        <dbReference type="EMBL" id="KOF75715.1"/>
    </source>
</evidence>
<feature type="transmembrane region" description="Helical" evidence="5">
    <location>
        <begin position="83"/>
        <end position="104"/>
    </location>
</feature>
<dbReference type="InterPro" id="IPR017981">
    <property type="entry name" value="GPCR_2-like_7TM"/>
</dbReference>
<dbReference type="PANTHER" id="PTHR45902">
    <property type="entry name" value="LATROPHILIN RECEPTOR-LIKE PROTEIN A"/>
    <property type="match status" value="1"/>
</dbReference>
<dbReference type="EMBL" id="KQ422016">
    <property type="protein sequence ID" value="KOF75715.1"/>
    <property type="molecule type" value="Genomic_DNA"/>
</dbReference>
<dbReference type="CDD" id="cd15039">
    <property type="entry name" value="7tmB3_Methuselah-like"/>
    <property type="match status" value="1"/>
</dbReference>
<evidence type="ECO:0000256" key="5">
    <source>
        <dbReference type="SAM" id="Phobius"/>
    </source>
</evidence>
<sequence length="331" mass="37734">MNTNQCRQVIYHPPLNCTSTRLNESEYYITNDGRLYLNNTQRLLNQSEFIRDSQGIISICVNNGTNNISSINGISKYSVAESYITLVGLVISIPALASTIIVYLCIPDLRTLPATFFWMNVMSFDALHTFSGLTQLRSTGKYTKRFVLYSLYAWICPLVIVTISLIFEYTPGNHGLSPEYENVICWITNEKSLLWFFAIPVMIILCFNIIAFTLTARGLYLASKLSSKYLSKHNKPDFIICVKLFFIMGLTWIFAFLYTFTTIEEFSLLFCILNSFVGLFICVSFLSTKSVRRNILQNLKIFTKLPAKESVDLTSAHKTTSIDIRTNRSVN</sequence>
<dbReference type="PANTHER" id="PTHR45902:SF4">
    <property type="entry name" value="G-PROTEIN COUPLED RECEPTORS FAMILY 2 PROFILE 2 DOMAIN-CONTAINING PROTEIN"/>
    <property type="match status" value="1"/>
</dbReference>
<accession>A0A0L8GGP7</accession>
<feature type="transmembrane region" description="Helical" evidence="5">
    <location>
        <begin position="146"/>
        <end position="167"/>
    </location>
</feature>
<keyword evidence="2 5" id="KW-0812">Transmembrane</keyword>
<feature type="transmembrane region" description="Helical" evidence="5">
    <location>
        <begin position="237"/>
        <end position="260"/>
    </location>
</feature>
<evidence type="ECO:0000256" key="1">
    <source>
        <dbReference type="ARBA" id="ARBA00004141"/>
    </source>
</evidence>
<feature type="transmembrane region" description="Helical" evidence="5">
    <location>
        <begin position="193"/>
        <end position="216"/>
    </location>
</feature>
<evidence type="ECO:0000259" key="6">
    <source>
        <dbReference type="PROSITE" id="PS50261"/>
    </source>
</evidence>
<keyword evidence="3 5" id="KW-1133">Transmembrane helix</keyword>
<dbReference type="GO" id="GO:0016020">
    <property type="term" value="C:membrane"/>
    <property type="evidence" value="ECO:0007669"/>
    <property type="project" value="UniProtKB-SubCell"/>
</dbReference>
<feature type="transmembrane region" description="Helical" evidence="5">
    <location>
        <begin position="116"/>
        <end position="134"/>
    </location>
</feature>
<comment type="subcellular location">
    <subcellularLocation>
        <location evidence="1">Membrane</location>
        <topology evidence="1">Multi-pass membrane protein</topology>
    </subcellularLocation>
</comment>
<dbReference type="InterPro" id="IPR000832">
    <property type="entry name" value="GPCR_2_secretin-like"/>
</dbReference>
<dbReference type="GO" id="GO:0007166">
    <property type="term" value="P:cell surface receptor signaling pathway"/>
    <property type="evidence" value="ECO:0007669"/>
    <property type="project" value="InterPro"/>
</dbReference>
<organism evidence="7">
    <name type="scientific">Octopus bimaculoides</name>
    <name type="common">California two-spotted octopus</name>
    <dbReference type="NCBI Taxonomy" id="37653"/>
    <lineage>
        <taxon>Eukaryota</taxon>
        <taxon>Metazoa</taxon>
        <taxon>Spiralia</taxon>
        <taxon>Lophotrochozoa</taxon>
        <taxon>Mollusca</taxon>
        <taxon>Cephalopoda</taxon>
        <taxon>Coleoidea</taxon>
        <taxon>Octopodiformes</taxon>
        <taxon>Octopoda</taxon>
        <taxon>Incirrata</taxon>
        <taxon>Octopodidae</taxon>
        <taxon>Octopus</taxon>
    </lineage>
</organism>
<dbReference type="PROSITE" id="PS50261">
    <property type="entry name" value="G_PROTEIN_RECEP_F2_4"/>
    <property type="match status" value="1"/>
</dbReference>